<gene>
    <name evidence="4" type="ORF">A6V39_05645</name>
</gene>
<feature type="chain" id="PRO_5008394747" evidence="3">
    <location>
        <begin position="25"/>
        <end position="1107"/>
    </location>
</feature>
<dbReference type="EMBL" id="LWUJ01000001">
    <property type="protein sequence ID" value="OAL10821.1"/>
    <property type="molecule type" value="Genomic_DNA"/>
</dbReference>
<evidence type="ECO:0000256" key="2">
    <source>
        <dbReference type="SAM" id="Coils"/>
    </source>
</evidence>
<sequence>MLLFKHKLLALLLPCALTSFSSLSFSIHSTDSPPPLVPQDNSSHKEFLIGTGDKFLKLNGQEKQINEILKEYASTTTGAKVLADKLSQHVLLSFIDNYQTGNTSHIGDKLKSKVSNLRSTHKVQNLSGDEKKEALWLFGGKEEHYQQHQVLGNVKNVFLEVLNELLQEINLDDKDSKFKEGDVDKYKDFLSKFLNHALDDYIKNERPVPIKKLTWKYDTNKRIDEIKELINPEHIPAGSKLPETPNYFFPLVSTESNKKFKDFLIKIKDLKDLKDLQQYSDTTNVNPIVTITNIPHSDYTSQYSIALLDLYHYLIKKITKEKADDDHDVLRDTNTNNNECKNIDKFIPNFDIESKDLKDLFCLKKESNNFGTVNEVSDFVYLISKQQEQQSWIIFKDKEGIHAITYDWEIFKKAFDDKELKKLLFKREDFKIKEKLFSYITKHIGALLLGYWDKFFNNGNNGLKYKDSAKTLSQLLFKSHYSPYQLDLRKKLTSDFLDIFEKELVRSGNNFRKGLNLAFAGKFPKKFFEKTSKDSFFDDQYSTTRTTEKIFPYLEDSYLLRLDKKSRFMWAIDSFANVEEAMNGYKKNIEDLFKQQQQQQQNEKYENQNFFYFGSEVNTLQQGLNIEDNKLFSSLLATLLKDNKIVNVFQKEKVLSEATFLDNQWKWKESGAIIDHETTKDLFKNETKELPKELIKNYLISSYLEKLSSLKLTRLVGKIGDDGDFSDSDKLFKFLEKVDKEAQIFLSSKGFDFLSEENTFLDLLTAKWLSENKFENLRKHLNSSLSKSSLSAFVFSRKYSEVNKCLPSSVNNPSENLKWNKESLKHSWFDGNSNGQQEIINCPFNSENLSFAKVVVKDKVETFTGYKGLISGDWKIHFPEEIVKRIESKSPLWKDSNALVDYIDESIKEDKHLKELIDTLKTVFPNIAWEVFLKDVYEIPNFKLDWNRASLGSRLKKKTTLDDRKEALKHYLKKGKGSTLNMHMSLSQIKAINGGGSPLDSAFESNSNEWLQDEYGNYLITDKEGVQHLIFLVPIKHGNVKDVNSWTAYLKTITSDLILREVVKLAKDHKIQKKALFDKLANKKLDSMESGDYRLRSLLGYQWLAKN</sequence>
<proteinExistence type="inferred from homology"/>
<feature type="signal peptide" evidence="3">
    <location>
        <begin position="1"/>
        <end position="24"/>
    </location>
</feature>
<comment type="similarity">
    <text evidence="1">Belongs to the MG307/MG309/MG338 family.</text>
</comment>
<comment type="caution">
    <text evidence="4">The sequence shown here is derived from an EMBL/GenBank/DDBJ whole genome shotgun (WGS) entry which is preliminary data.</text>
</comment>
<organism evidence="4 5">
    <name type="scientific">Candidatus Mycoplasma haematobovis</name>
    <dbReference type="NCBI Taxonomy" id="432608"/>
    <lineage>
        <taxon>Bacteria</taxon>
        <taxon>Bacillati</taxon>
        <taxon>Mycoplasmatota</taxon>
        <taxon>Mollicutes</taxon>
        <taxon>Mycoplasmataceae</taxon>
        <taxon>Mycoplasma</taxon>
    </lineage>
</organism>
<dbReference type="InterPro" id="IPR022186">
    <property type="entry name" value="DUF3713"/>
</dbReference>
<dbReference type="AlphaFoldDB" id="A0A1A9QFN5"/>
<accession>A0A1A9QFN5</accession>
<keyword evidence="5" id="KW-1185">Reference proteome</keyword>
<name>A0A1A9QFN5_9MOLU</name>
<evidence type="ECO:0000256" key="3">
    <source>
        <dbReference type="SAM" id="SignalP"/>
    </source>
</evidence>
<evidence type="ECO:0000313" key="4">
    <source>
        <dbReference type="EMBL" id="OAL10821.1"/>
    </source>
</evidence>
<feature type="coiled-coil region" evidence="2">
    <location>
        <begin position="575"/>
        <end position="602"/>
    </location>
</feature>
<evidence type="ECO:0000313" key="5">
    <source>
        <dbReference type="Proteomes" id="UP000077623"/>
    </source>
</evidence>
<protein>
    <submittedName>
        <fullName evidence="4">Uncharacterized protein</fullName>
    </submittedName>
</protein>
<evidence type="ECO:0000256" key="1">
    <source>
        <dbReference type="ARBA" id="ARBA00010828"/>
    </source>
</evidence>
<dbReference type="RefSeq" id="WP_187149624.1">
    <property type="nucleotide sequence ID" value="NZ_LWUJ01000001.1"/>
</dbReference>
<keyword evidence="2" id="KW-0175">Coiled coil</keyword>
<keyword evidence="3" id="KW-0732">Signal</keyword>
<dbReference type="Proteomes" id="UP000077623">
    <property type="component" value="Unassembled WGS sequence"/>
</dbReference>
<dbReference type="Pfam" id="PF12506">
    <property type="entry name" value="DUF3713"/>
    <property type="match status" value="1"/>
</dbReference>
<reference evidence="5" key="1">
    <citation type="submission" date="2016-04" db="EMBL/GenBank/DDBJ databases">
        <authorList>
            <person name="Quiroz-Castaneda R.E."/>
            <person name="Martinez-Ocampo F."/>
        </authorList>
    </citation>
    <scope>NUCLEOTIDE SEQUENCE [LARGE SCALE GENOMIC DNA]</scope>
    <source>
        <strain evidence="5">INIFAP01</strain>
    </source>
</reference>
<dbReference type="STRING" id="432608.A6V39_05645"/>